<evidence type="ECO:0000313" key="3">
    <source>
        <dbReference type="Proteomes" id="UP000426027"/>
    </source>
</evidence>
<keyword evidence="3" id="KW-1185">Reference proteome</keyword>
<dbReference type="Proteomes" id="UP000426027">
    <property type="component" value="Chromosome"/>
</dbReference>
<evidence type="ECO:0000256" key="1">
    <source>
        <dbReference type="SAM" id="SignalP"/>
    </source>
</evidence>
<feature type="signal peptide" evidence="1">
    <location>
        <begin position="1"/>
        <end position="19"/>
    </location>
</feature>
<reference evidence="2 3" key="1">
    <citation type="submission" date="2019-11" db="EMBL/GenBank/DDBJ databases">
        <authorList>
            <person name="Im W.T."/>
        </authorList>
    </citation>
    <scope>NUCLEOTIDE SEQUENCE [LARGE SCALE GENOMIC DNA]</scope>
    <source>
        <strain evidence="2 3">SB-02</strain>
    </source>
</reference>
<dbReference type="SUPFAM" id="SSF56935">
    <property type="entry name" value="Porins"/>
    <property type="match status" value="1"/>
</dbReference>
<organism evidence="2 3">
    <name type="scientific">Phnomibacter ginsenosidimutans</name>
    <dbReference type="NCBI Taxonomy" id="2676868"/>
    <lineage>
        <taxon>Bacteria</taxon>
        <taxon>Pseudomonadati</taxon>
        <taxon>Bacteroidota</taxon>
        <taxon>Chitinophagia</taxon>
        <taxon>Chitinophagales</taxon>
        <taxon>Chitinophagaceae</taxon>
        <taxon>Phnomibacter</taxon>
    </lineage>
</organism>
<sequence>MCEIFFALFLLTLGKTVHAQSIALPASARYLGVFAYSDKQADIFSSRVNPAALAALPQSSAGAYAERRFMLQELNLFNGAVGLNTGSGNFGVHASYFGFAQQNQSQLSLSYGRRITKSVDIGASFHYLQLSQSGIYGNANALTGSVGMLFHLANRVHIGVNAYNPIRAAWSKDEQERIPSRYSMGAGIDVSDKLFTGVEIIKEENQPVDVQAAIHYAFLPQFFVRGGVATQTSNYFAAVGFQLPAFRIDISGSYHQQLGWSPGILLLAKFGKNKSAESAINPKAL</sequence>
<name>A0A6I6GP38_9BACT</name>
<dbReference type="RefSeq" id="WP_157479045.1">
    <property type="nucleotide sequence ID" value="NZ_CP046566.1"/>
</dbReference>
<evidence type="ECO:0008006" key="4">
    <source>
        <dbReference type="Google" id="ProtNLM"/>
    </source>
</evidence>
<dbReference type="Gene3D" id="2.40.160.60">
    <property type="entry name" value="Outer membrane protein transport protein (OMPP1/FadL/TodX)"/>
    <property type="match status" value="1"/>
</dbReference>
<dbReference type="EMBL" id="CP046566">
    <property type="protein sequence ID" value="QGW28692.1"/>
    <property type="molecule type" value="Genomic_DNA"/>
</dbReference>
<dbReference type="AlphaFoldDB" id="A0A6I6GP38"/>
<evidence type="ECO:0000313" key="2">
    <source>
        <dbReference type="EMBL" id="QGW28692.1"/>
    </source>
</evidence>
<keyword evidence="1" id="KW-0732">Signal</keyword>
<accession>A0A6I6GP38</accession>
<dbReference type="KEGG" id="fls:GLV81_11810"/>
<feature type="chain" id="PRO_5026260673" description="Type IX secretion system membrane protein PorP/SprF" evidence="1">
    <location>
        <begin position="20"/>
        <end position="285"/>
    </location>
</feature>
<proteinExistence type="predicted"/>
<protein>
    <recommendedName>
        <fullName evidence="4">Type IX secretion system membrane protein PorP/SprF</fullName>
    </recommendedName>
</protein>
<gene>
    <name evidence="2" type="ORF">GLV81_11810</name>
</gene>